<feature type="compositionally biased region" description="Low complexity" evidence="1">
    <location>
        <begin position="384"/>
        <end position="403"/>
    </location>
</feature>
<feature type="compositionally biased region" description="Acidic residues" evidence="1">
    <location>
        <begin position="346"/>
        <end position="358"/>
    </location>
</feature>
<feature type="compositionally biased region" description="Basic and acidic residues" evidence="1">
    <location>
        <begin position="89"/>
        <end position="106"/>
    </location>
</feature>
<proteinExistence type="predicted"/>
<dbReference type="Proteomes" id="UP000237246">
    <property type="component" value="Unassembled WGS sequence"/>
</dbReference>
<evidence type="ECO:0000313" key="3">
    <source>
        <dbReference type="Proteomes" id="UP000237246"/>
    </source>
</evidence>
<accession>A0A2P4T1Z9</accession>
<feature type="compositionally biased region" description="Basic residues" evidence="1">
    <location>
        <begin position="196"/>
        <end position="207"/>
    </location>
</feature>
<feature type="compositionally biased region" description="Basic residues" evidence="1">
    <location>
        <begin position="307"/>
        <end position="320"/>
    </location>
</feature>
<sequence length="442" mass="50546">MTENTSVEEALLSYLHLVGAEDANASEKSTNEENGEVSEADQPQNKHGRHKKKKHKHRSKHKKHKHSSEEDKDKKHKHRHKHKKHKRKEVADASDKEDGPAKRTKIDFLAPLEDLEKQRALLKAELENELMEGKVQSGMGLILQGYESGSEEEGEINEKARNGTRPAAKSNTKGKLEPVENKASSKKGNKSESKERTRHRSDKKKSKVAVDGIKEKTARSKSKERRKSKSPCKRSKSQDQTRKSRSPMLKRRSQEKNRKSKSPPDDRNKADDKSKSRDRRKSPVVNESKSRDRGRKSKSPAELRSKSKDRRSRSKDRKSRRSETDKDKKPIKSPSKDASSGKENSLEDFDLEEEDEEAEIRQRRLQRQAIVQKYKGQTEDSNISVPSEPSSPQSSTRSRSNSPDDILERVAADVKEYERENVDTFEASVKAKHNLMTVEQNN</sequence>
<protein>
    <submittedName>
        <fullName evidence="2">Uncharacterized protein</fullName>
    </submittedName>
</protein>
<feature type="region of interest" description="Disordered" evidence="1">
    <location>
        <begin position="22"/>
        <end position="108"/>
    </location>
</feature>
<keyword evidence="3" id="KW-1185">Reference proteome</keyword>
<evidence type="ECO:0000256" key="1">
    <source>
        <dbReference type="SAM" id="MobiDB-lite"/>
    </source>
</evidence>
<dbReference type="AlphaFoldDB" id="A0A2P4T1Z9"/>
<comment type="caution">
    <text evidence="2">The sequence shown here is derived from an EMBL/GenBank/DDBJ whole genome shotgun (WGS) entry which is preliminary data.</text>
</comment>
<feature type="compositionally biased region" description="Basic residues" evidence="1">
    <location>
        <begin position="74"/>
        <end position="88"/>
    </location>
</feature>
<feature type="non-terminal residue" evidence="2">
    <location>
        <position position="442"/>
    </location>
</feature>
<gene>
    <name evidence="2" type="ORF">CIB84_005860</name>
</gene>
<feature type="compositionally biased region" description="Basic and acidic residues" evidence="1">
    <location>
        <begin position="321"/>
        <end position="330"/>
    </location>
</feature>
<feature type="region of interest" description="Disordered" evidence="1">
    <location>
        <begin position="146"/>
        <end position="406"/>
    </location>
</feature>
<evidence type="ECO:0000313" key="2">
    <source>
        <dbReference type="EMBL" id="POI30390.1"/>
    </source>
</evidence>
<reference evidence="2 3" key="1">
    <citation type="submission" date="2018-01" db="EMBL/GenBank/DDBJ databases">
        <title>Comparison of the Chinese Bamboo Partridge and Red Junglefowl genome sequences highlights the importance of demography in genome evolution.</title>
        <authorList>
            <person name="Tiley G.P."/>
            <person name="Kimball R.T."/>
            <person name="Braun E.L."/>
            <person name="Burleigh J.G."/>
        </authorList>
    </citation>
    <scope>NUCLEOTIDE SEQUENCE [LARGE SCALE GENOMIC DNA]</scope>
    <source>
        <strain evidence="2">RTK389</strain>
        <tissue evidence="2">Blood</tissue>
    </source>
</reference>
<feature type="compositionally biased region" description="Basic and acidic residues" evidence="1">
    <location>
        <begin position="252"/>
        <end position="275"/>
    </location>
</feature>
<feature type="compositionally biased region" description="Basic residues" evidence="1">
    <location>
        <begin position="46"/>
        <end position="66"/>
    </location>
</feature>
<name>A0A2P4T1Z9_BAMTH</name>
<dbReference type="OrthoDB" id="3967at2759"/>
<dbReference type="EMBL" id="PPHD01012041">
    <property type="protein sequence ID" value="POI30390.1"/>
    <property type="molecule type" value="Genomic_DNA"/>
</dbReference>
<feature type="compositionally biased region" description="Basic residues" evidence="1">
    <location>
        <begin position="219"/>
        <end position="235"/>
    </location>
</feature>
<organism evidence="2 3">
    <name type="scientific">Bambusicola thoracicus</name>
    <name type="common">Chinese bamboo-partridge</name>
    <name type="synonym">Perdix thoracica</name>
    <dbReference type="NCBI Taxonomy" id="9083"/>
    <lineage>
        <taxon>Eukaryota</taxon>
        <taxon>Metazoa</taxon>
        <taxon>Chordata</taxon>
        <taxon>Craniata</taxon>
        <taxon>Vertebrata</taxon>
        <taxon>Euteleostomi</taxon>
        <taxon>Archelosauria</taxon>
        <taxon>Archosauria</taxon>
        <taxon>Dinosauria</taxon>
        <taxon>Saurischia</taxon>
        <taxon>Theropoda</taxon>
        <taxon>Coelurosauria</taxon>
        <taxon>Aves</taxon>
        <taxon>Neognathae</taxon>
        <taxon>Galloanserae</taxon>
        <taxon>Galliformes</taxon>
        <taxon>Phasianidae</taxon>
        <taxon>Perdicinae</taxon>
        <taxon>Bambusicola</taxon>
    </lineage>
</organism>